<feature type="compositionally biased region" description="Basic and acidic residues" evidence="1">
    <location>
        <begin position="58"/>
        <end position="72"/>
    </location>
</feature>
<name>A0A2G8RQV1_9APHY</name>
<organism evidence="2 3">
    <name type="scientific">Ganoderma sinense ZZ0214-1</name>
    <dbReference type="NCBI Taxonomy" id="1077348"/>
    <lineage>
        <taxon>Eukaryota</taxon>
        <taxon>Fungi</taxon>
        <taxon>Dikarya</taxon>
        <taxon>Basidiomycota</taxon>
        <taxon>Agaricomycotina</taxon>
        <taxon>Agaricomycetes</taxon>
        <taxon>Polyporales</taxon>
        <taxon>Polyporaceae</taxon>
        <taxon>Ganoderma</taxon>
    </lineage>
</organism>
<dbReference type="OrthoDB" id="3242721at2759"/>
<sequence length="235" mass="25547">MNFNSNDNLVLVAPRPVRLASGPAPFPFHAPIAHRPRSRAALLSAAADAFDRLKLVEDHPDQQPELSDKDALSPRPSPRSTPAEALEEFLSILHHPATIRFQPTSPILRASNHNTHFFTYRRQTPCSLSPSLPSEGLGLTLGDHADDKENDTISYPFKLLGTSLGSPVSRMQTRNPFQRHPPYETNVAGLLGPASALSPSPTLALSPAAIPLPLPTPDEMELEAAYHLKDDILTA</sequence>
<reference evidence="2 3" key="1">
    <citation type="journal article" date="2015" name="Sci. Rep.">
        <title>Chromosome-level genome map provides insights into diverse defense mechanisms in the medicinal fungus Ganoderma sinense.</title>
        <authorList>
            <person name="Zhu Y."/>
            <person name="Xu J."/>
            <person name="Sun C."/>
            <person name="Zhou S."/>
            <person name="Xu H."/>
            <person name="Nelson D.R."/>
            <person name="Qian J."/>
            <person name="Song J."/>
            <person name="Luo H."/>
            <person name="Xiang L."/>
            <person name="Li Y."/>
            <person name="Xu Z."/>
            <person name="Ji A."/>
            <person name="Wang L."/>
            <person name="Lu S."/>
            <person name="Hayward A."/>
            <person name="Sun W."/>
            <person name="Li X."/>
            <person name="Schwartz D.C."/>
            <person name="Wang Y."/>
            <person name="Chen S."/>
        </authorList>
    </citation>
    <scope>NUCLEOTIDE SEQUENCE [LARGE SCALE GENOMIC DNA]</scope>
    <source>
        <strain evidence="2 3">ZZ0214-1</strain>
    </source>
</reference>
<evidence type="ECO:0000313" key="2">
    <source>
        <dbReference type="EMBL" id="PIL23890.1"/>
    </source>
</evidence>
<gene>
    <name evidence="2" type="ORF">GSI_13641</name>
</gene>
<proteinExistence type="predicted"/>
<dbReference type="Proteomes" id="UP000230002">
    <property type="component" value="Unassembled WGS sequence"/>
</dbReference>
<evidence type="ECO:0000313" key="3">
    <source>
        <dbReference type="Proteomes" id="UP000230002"/>
    </source>
</evidence>
<dbReference type="EMBL" id="AYKW01000067">
    <property type="protein sequence ID" value="PIL23890.1"/>
    <property type="molecule type" value="Genomic_DNA"/>
</dbReference>
<feature type="region of interest" description="Disordered" evidence="1">
    <location>
        <begin position="58"/>
        <end position="82"/>
    </location>
</feature>
<protein>
    <submittedName>
        <fullName evidence="2">Uncharacterized protein</fullName>
    </submittedName>
</protein>
<accession>A0A2G8RQV1</accession>
<comment type="caution">
    <text evidence="2">The sequence shown here is derived from an EMBL/GenBank/DDBJ whole genome shotgun (WGS) entry which is preliminary data.</text>
</comment>
<dbReference type="AlphaFoldDB" id="A0A2G8RQV1"/>
<evidence type="ECO:0000256" key="1">
    <source>
        <dbReference type="SAM" id="MobiDB-lite"/>
    </source>
</evidence>
<keyword evidence="3" id="KW-1185">Reference proteome</keyword>